<dbReference type="Proteomes" id="UP000092445">
    <property type="component" value="Unassembled WGS sequence"/>
</dbReference>
<sequence length="926" mass="103146">MSRNKDKYESANRRQQIFMSSEDVAAGKKSNWTGIEITGCVRNISPSLWEFEHLTALYLNDNQLLRLPADIGLLVNLRTLDVSSNKLRSLPAELGELIQLRELLLNNNFLRVLPYEIGKLFHLHILGLMGNPLQKEFLSIYNEPNGTQKLLTYMLDNLSNNNNNNNNNNAYHGSNTIKNIHTGGQKLQTSISNLGAGHQLQIGNNYGYQHPMLPHSQHTQPKLPPPPPPPASHPSLWAAQAPRNPTCFPQPGCMPSNAHLNTTTYQGQPCERINLSAPNYAKLPPLSVVNQQRINDCAGIPLISTAVAHLTPNQRQRISRKQSHSPPPRNWTNLLPAGVHSHNYCNQLVAHAQGPPLLLNKQQQHLTIGQQQQGNQQPNHWNPSNCYTMHGGYSQQQQFVAKCQMPPKQDIVRSPLRYQNSAPAALTNCKSSEILAKLDCSDIKNVENVNNGDACLPRIIKPRKRRKKDRKPNNLVNGLFLKMENQIKTEEKHSNPAEADILKCLNHFTNIYSNSAEECNRHKQKNIKNIYSDQTSDENKLIKNHGICFCIECDPLRSIWEHPLRRSPSDSASSSTSSSSSNTTTSSNDSKSATDEPRSRLIEKQKSESNLNLAWPKSRADIVGVIGSNRISQEHNAALTQAYEVGTQEPNGYANILSGINLANDLFSRTASTHPLNHNILTIMPNNKHNSELIDADSDAMVLLPETAETLLTRSINEISQKLIETCSNEFGDLLNSSSTSSCGSSSSASSGISDFSNDSGIESAHINCDDLVFNFDQLHIPGHSSNLTSTSTSTTTSSSNNLTSSHATTTAITPTTNKYAGQSFLTMNDTKCYLLIRILELLLLLLQLTYRWINQWPNRFRFSQVNLTMRWLSPLQSFRNAKDRQVIGRTEKAGEIDLCFVVLRCFQPTLGYASMPLVPNPLSQQ</sequence>
<dbReference type="FunFam" id="3.80.10.10:FF:000343">
    <property type="entry name" value="CCR4-NOT transcription complex subunit"/>
    <property type="match status" value="1"/>
</dbReference>
<keyword evidence="1" id="KW-0433">Leucine-rich repeat</keyword>
<dbReference type="Gene3D" id="3.80.10.10">
    <property type="entry name" value="Ribonuclease Inhibitor"/>
    <property type="match status" value="1"/>
</dbReference>
<keyword evidence="2" id="KW-0677">Repeat</keyword>
<dbReference type="PANTHER" id="PTHR48051:SF54">
    <property type="entry name" value="LEUCINE-RICH REPEAT-CONTAINING PROTEIN"/>
    <property type="match status" value="1"/>
</dbReference>
<feature type="compositionally biased region" description="Low complexity" evidence="3">
    <location>
        <begin position="569"/>
        <end position="591"/>
    </location>
</feature>
<feature type="compositionally biased region" description="Basic and acidic residues" evidence="3">
    <location>
        <begin position="592"/>
        <end position="607"/>
    </location>
</feature>
<protein>
    <submittedName>
        <fullName evidence="4">Uncharacterized protein</fullName>
    </submittedName>
</protein>
<dbReference type="InterPro" id="IPR003591">
    <property type="entry name" value="Leu-rich_rpt_typical-subtyp"/>
</dbReference>
<reference evidence="5" key="1">
    <citation type="submission" date="2014-03" db="EMBL/GenBank/DDBJ databases">
        <authorList>
            <person name="Aksoy S."/>
            <person name="Warren W."/>
            <person name="Wilson R.K."/>
        </authorList>
    </citation>
    <scope>NUCLEOTIDE SEQUENCE [LARGE SCALE GENOMIC DNA]</scope>
    <source>
        <strain evidence="5">IAEA</strain>
    </source>
</reference>
<dbReference type="AlphaFoldDB" id="A0A1B0A1M2"/>
<accession>A0A1B0A1M2</accession>
<dbReference type="PANTHER" id="PTHR48051">
    <property type="match status" value="1"/>
</dbReference>
<evidence type="ECO:0000256" key="3">
    <source>
        <dbReference type="SAM" id="MobiDB-lite"/>
    </source>
</evidence>
<evidence type="ECO:0000313" key="4">
    <source>
        <dbReference type="EnsemblMetazoa" id="GPAI031736-PA"/>
    </source>
</evidence>
<keyword evidence="5" id="KW-1185">Reference proteome</keyword>
<organism evidence="4 5">
    <name type="scientific">Glossina pallidipes</name>
    <name type="common">Tsetse fly</name>
    <dbReference type="NCBI Taxonomy" id="7398"/>
    <lineage>
        <taxon>Eukaryota</taxon>
        <taxon>Metazoa</taxon>
        <taxon>Ecdysozoa</taxon>
        <taxon>Arthropoda</taxon>
        <taxon>Hexapoda</taxon>
        <taxon>Insecta</taxon>
        <taxon>Pterygota</taxon>
        <taxon>Neoptera</taxon>
        <taxon>Endopterygota</taxon>
        <taxon>Diptera</taxon>
        <taxon>Brachycera</taxon>
        <taxon>Muscomorpha</taxon>
        <taxon>Hippoboscoidea</taxon>
        <taxon>Glossinidae</taxon>
        <taxon>Glossina</taxon>
    </lineage>
</organism>
<feature type="compositionally biased region" description="Pro residues" evidence="3">
    <location>
        <begin position="222"/>
        <end position="232"/>
    </location>
</feature>
<dbReference type="SMART" id="SM00369">
    <property type="entry name" value="LRR_TYP"/>
    <property type="match status" value="3"/>
</dbReference>
<evidence type="ECO:0000313" key="5">
    <source>
        <dbReference type="Proteomes" id="UP000092445"/>
    </source>
</evidence>
<dbReference type="InterPro" id="IPR032675">
    <property type="entry name" value="LRR_dom_sf"/>
</dbReference>
<name>A0A1B0A1M2_GLOPL</name>
<feature type="region of interest" description="Disordered" evidence="3">
    <location>
        <begin position="787"/>
        <end position="807"/>
    </location>
</feature>
<dbReference type="GO" id="GO:0005737">
    <property type="term" value="C:cytoplasm"/>
    <property type="evidence" value="ECO:0007669"/>
    <property type="project" value="TreeGrafter"/>
</dbReference>
<dbReference type="InterPro" id="IPR001611">
    <property type="entry name" value="Leu-rich_rpt"/>
</dbReference>
<dbReference type="STRING" id="7398.A0A1B0A1M2"/>
<proteinExistence type="predicted"/>
<dbReference type="EnsemblMetazoa" id="GPAI031736-RA">
    <property type="protein sequence ID" value="GPAI031736-PA"/>
    <property type="gene ID" value="GPAI031736"/>
</dbReference>
<feature type="region of interest" description="Disordered" evidence="3">
    <location>
        <begin position="564"/>
        <end position="607"/>
    </location>
</feature>
<reference evidence="4" key="2">
    <citation type="submission" date="2020-05" db="UniProtKB">
        <authorList>
            <consortium name="EnsemblMetazoa"/>
        </authorList>
    </citation>
    <scope>IDENTIFICATION</scope>
    <source>
        <strain evidence="4">IAEA</strain>
    </source>
</reference>
<dbReference type="VEuPathDB" id="VectorBase:GPAI031736"/>
<dbReference type="PROSITE" id="PS51450">
    <property type="entry name" value="LRR"/>
    <property type="match status" value="2"/>
</dbReference>
<dbReference type="SUPFAM" id="SSF52058">
    <property type="entry name" value="L domain-like"/>
    <property type="match status" value="1"/>
</dbReference>
<feature type="region of interest" description="Disordered" evidence="3">
    <location>
        <begin position="205"/>
        <end position="242"/>
    </location>
</feature>
<dbReference type="InterPro" id="IPR050216">
    <property type="entry name" value="LRR_domain-containing"/>
</dbReference>
<evidence type="ECO:0000256" key="2">
    <source>
        <dbReference type="ARBA" id="ARBA00022737"/>
    </source>
</evidence>
<evidence type="ECO:0000256" key="1">
    <source>
        <dbReference type="ARBA" id="ARBA00022614"/>
    </source>
</evidence>